<proteinExistence type="predicted"/>
<evidence type="ECO:0000256" key="2">
    <source>
        <dbReference type="ARBA" id="ARBA00022692"/>
    </source>
</evidence>
<evidence type="ECO:0000256" key="1">
    <source>
        <dbReference type="ARBA" id="ARBA00004141"/>
    </source>
</evidence>
<feature type="transmembrane region" description="Helical" evidence="6">
    <location>
        <begin position="103"/>
        <end position="127"/>
    </location>
</feature>
<comment type="caution">
    <text evidence="7">The sequence shown here is derived from an EMBL/GenBank/DDBJ whole genome shotgun (WGS) entry which is preliminary data.</text>
</comment>
<keyword evidence="4 6" id="KW-0472">Membrane</keyword>
<evidence type="ECO:0000313" key="7">
    <source>
        <dbReference type="EMBL" id="TVY31529.1"/>
    </source>
</evidence>
<organism evidence="7 8">
    <name type="scientific">Lachnellula subtilissima</name>
    <dbReference type="NCBI Taxonomy" id="602034"/>
    <lineage>
        <taxon>Eukaryota</taxon>
        <taxon>Fungi</taxon>
        <taxon>Dikarya</taxon>
        <taxon>Ascomycota</taxon>
        <taxon>Pezizomycotina</taxon>
        <taxon>Leotiomycetes</taxon>
        <taxon>Helotiales</taxon>
        <taxon>Lachnaceae</taxon>
        <taxon>Lachnellula</taxon>
    </lineage>
</organism>
<evidence type="ECO:0000256" key="4">
    <source>
        <dbReference type="ARBA" id="ARBA00023136"/>
    </source>
</evidence>
<reference evidence="7 8" key="1">
    <citation type="submission" date="2018-05" db="EMBL/GenBank/DDBJ databases">
        <title>Genome sequencing and assembly of the regulated plant pathogen Lachnellula willkommii and related sister species for the development of diagnostic species identification markers.</title>
        <authorList>
            <person name="Giroux E."/>
            <person name="Bilodeau G."/>
        </authorList>
    </citation>
    <scope>NUCLEOTIDE SEQUENCE [LARGE SCALE GENOMIC DNA]</scope>
    <source>
        <strain evidence="7 8">CBS 197.66</strain>
    </source>
</reference>
<dbReference type="Gene3D" id="1.20.1280.290">
    <property type="match status" value="1"/>
</dbReference>
<keyword evidence="8" id="KW-1185">Reference proteome</keyword>
<keyword evidence="3 6" id="KW-1133">Transmembrane helix</keyword>
<feature type="transmembrane region" description="Helical" evidence="6">
    <location>
        <begin position="208"/>
        <end position="227"/>
    </location>
</feature>
<feature type="transmembrane region" description="Helical" evidence="6">
    <location>
        <begin position="176"/>
        <end position="196"/>
    </location>
</feature>
<dbReference type="AlphaFoldDB" id="A0A8H8U2U0"/>
<evidence type="ECO:0000256" key="6">
    <source>
        <dbReference type="SAM" id="Phobius"/>
    </source>
</evidence>
<feature type="transmembrane region" description="Helical" evidence="6">
    <location>
        <begin position="239"/>
        <end position="262"/>
    </location>
</feature>
<dbReference type="EMBL" id="QGMJ01001440">
    <property type="protein sequence ID" value="TVY31529.1"/>
    <property type="molecule type" value="Genomic_DNA"/>
</dbReference>
<protein>
    <recommendedName>
        <fullName evidence="9">PQ-loop repeat-containing protein</fullName>
    </recommendedName>
</protein>
<gene>
    <name evidence="7" type="primary">SPAC4C5.03</name>
    <name evidence="7" type="ORF">LSUB1_G008457</name>
</gene>
<feature type="transmembrane region" description="Helical" evidence="6">
    <location>
        <begin position="26"/>
        <end position="44"/>
    </location>
</feature>
<dbReference type="GO" id="GO:0016020">
    <property type="term" value="C:membrane"/>
    <property type="evidence" value="ECO:0007669"/>
    <property type="project" value="UniProtKB-SubCell"/>
</dbReference>
<evidence type="ECO:0008006" key="9">
    <source>
        <dbReference type="Google" id="ProtNLM"/>
    </source>
</evidence>
<evidence type="ECO:0000313" key="8">
    <source>
        <dbReference type="Proteomes" id="UP000462212"/>
    </source>
</evidence>
<dbReference type="PANTHER" id="PTHR16201">
    <property type="entry name" value="SEVEN TRANSMEMBRANE PROTEIN 1-RELATED"/>
    <property type="match status" value="1"/>
</dbReference>
<comment type="subcellular location">
    <subcellularLocation>
        <location evidence="1">Membrane</location>
        <topology evidence="1">Multi-pass membrane protein</topology>
    </subcellularLocation>
</comment>
<dbReference type="PANTHER" id="PTHR16201:SF11">
    <property type="entry name" value="PQ-LOOP REPEAT-CONTAINING PROTEIN"/>
    <property type="match status" value="1"/>
</dbReference>
<dbReference type="Proteomes" id="UP000462212">
    <property type="component" value="Unassembled WGS sequence"/>
</dbReference>
<feature type="transmembrane region" description="Helical" evidence="6">
    <location>
        <begin position="64"/>
        <end position="83"/>
    </location>
</feature>
<feature type="region of interest" description="Disordered" evidence="5">
    <location>
        <begin position="313"/>
        <end position="342"/>
    </location>
</feature>
<dbReference type="SMART" id="SM00679">
    <property type="entry name" value="CTNS"/>
    <property type="match status" value="2"/>
</dbReference>
<feature type="transmembrane region" description="Helical" evidence="6">
    <location>
        <begin position="148"/>
        <end position="170"/>
    </location>
</feature>
<dbReference type="OrthoDB" id="19344at2759"/>
<sequence>MDMNLFHDLADDLATSRCEALKDPSYVNLALSIFILLGILVSYLPQHYRIIARGTSEGISPYFILLGTTSGTCALANILVLPVSRADVACCKTVSPFECMAGLLGIAQVGIQWFCFTVILFLFLIFFPRGSALPNNSKENQYTWKTAVSVAFACLLWGLIIIFVSVGLIFARPYQLGIWANTLGITGTVLAAIQYLPQIWMTWKLGDVGSLSIPMMLIQTPGSFVWSGSLAARLGWAGWSIWGLFLVTGCLQGCLLVMGICFEVKARRAKTNSEEEVVSHVMGLQLPGRNAKLKQHSNARCIVGYIQTEGDSIETDDEGNAEVENEGTERQPLIQGKSSRKSKGGKQFKLKVLVSEGFTVSANLQFSSGFQRMTGFLASNDKAI</sequence>
<dbReference type="Pfam" id="PF04193">
    <property type="entry name" value="PQ-loop"/>
    <property type="match status" value="2"/>
</dbReference>
<accession>A0A8H8U2U0</accession>
<evidence type="ECO:0000256" key="5">
    <source>
        <dbReference type="SAM" id="MobiDB-lite"/>
    </source>
</evidence>
<evidence type="ECO:0000256" key="3">
    <source>
        <dbReference type="ARBA" id="ARBA00022989"/>
    </source>
</evidence>
<dbReference type="InterPro" id="IPR006603">
    <property type="entry name" value="PQ-loop_rpt"/>
</dbReference>
<keyword evidence="2 6" id="KW-0812">Transmembrane</keyword>
<feature type="compositionally biased region" description="Acidic residues" evidence="5">
    <location>
        <begin position="313"/>
        <end position="326"/>
    </location>
</feature>
<dbReference type="InterPro" id="IPR051415">
    <property type="entry name" value="LAAT-1"/>
</dbReference>
<name>A0A8H8U2U0_9HELO</name>